<dbReference type="OrthoDB" id="882910at2"/>
<sequence length="153" mass="18165">MLDITNGNIVIEEFNSKLYKGMQLAELKNTDYYKAKFNSFRDVQTGYFWYGFDAFSWEGYQIHISMCFYGDTLEHFHINTWEDTDAKTWDDWTEKKEMAVFERNNSFMRKLSGEKGNKKKDPYPQWNAVFDWGTLWSVYDPRSASSIAGLSYK</sequence>
<accession>A0A163VPQ8</accession>
<protein>
    <submittedName>
        <fullName evidence="1">Uncharacterized protein</fullName>
    </submittedName>
</protein>
<keyword evidence="2" id="KW-1185">Reference proteome</keyword>
<dbReference type="AlphaFoldDB" id="A0A163VPQ8"/>
<organism evidence="1 2">
    <name type="scientific">Myroides marinus</name>
    <dbReference type="NCBI Taxonomy" id="703342"/>
    <lineage>
        <taxon>Bacteria</taxon>
        <taxon>Pseudomonadati</taxon>
        <taxon>Bacteroidota</taxon>
        <taxon>Flavobacteriia</taxon>
        <taxon>Flavobacteriales</taxon>
        <taxon>Flavobacteriaceae</taxon>
        <taxon>Myroides</taxon>
    </lineage>
</organism>
<evidence type="ECO:0000313" key="1">
    <source>
        <dbReference type="EMBL" id="KZE75218.1"/>
    </source>
</evidence>
<name>A0A163VPQ8_9FLAO</name>
<evidence type="ECO:0000313" key="2">
    <source>
        <dbReference type="Proteomes" id="UP000076630"/>
    </source>
</evidence>
<dbReference type="RefSeq" id="WP_038988460.1">
    <property type="nucleotide sequence ID" value="NZ_JWJO01000118.1"/>
</dbReference>
<dbReference type="Proteomes" id="UP000076630">
    <property type="component" value="Unassembled WGS sequence"/>
</dbReference>
<comment type="caution">
    <text evidence="1">The sequence shown here is derived from an EMBL/GenBank/DDBJ whole genome shotgun (WGS) entry which is preliminary data.</text>
</comment>
<gene>
    <name evidence="1" type="ORF">AV926_17125</name>
</gene>
<dbReference type="EMBL" id="LQNU01000085">
    <property type="protein sequence ID" value="KZE75218.1"/>
    <property type="molecule type" value="Genomic_DNA"/>
</dbReference>
<proteinExistence type="predicted"/>
<reference evidence="1 2" key="1">
    <citation type="submission" date="2016-01" db="EMBL/GenBank/DDBJ databases">
        <title>Whole genome sequencing of Myroides marinus L41.</title>
        <authorList>
            <person name="Hong K.W."/>
        </authorList>
    </citation>
    <scope>NUCLEOTIDE SEQUENCE [LARGE SCALE GENOMIC DNA]</scope>
    <source>
        <strain evidence="1 2">L41</strain>
    </source>
</reference>